<comment type="subcellular location">
    <subcellularLocation>
        <location evidence="1">Cell inner membrane</location>
        <topology evidence="1">Peripheral membrane protein</topology>
    </subcellularLocation>
</comment>
<dbReference type="InterPro" id="IPR050388">
    <property type="entry name" value="ABC_Ni/Peptide_Import"/>
</dbReference>
<gene>
    <name evidence="11" type="ORF">SAMN05661053_0257</name>
</gene>
<dbReference type="PANTHER" id="PTHR43297:SF14">
    <property type="entry name" value="ATPASE AAA-TYPE CORE DOMAIN-CONTAINING PROTEIN"/>
    <property type="match status" value="1"/>
</dbReference>
<dbReference type="InterPro" id="IPR003593">
    <property type="entry name" value="AAA+_ATPase"/>
</dbReference>
<evidence type="ECO:0000256" key="5">
    <source>
        <dbReference type="ARBA" id="ARBA00022519"/>
    </source>
</evidence>
<dbReference type="SUPFAM" id="SSF52540">
    <property type="entry name" value="P-loop containing nucleoside triphosphate hydrolases"/>
    <property type="match status" value="1"/>
</dbReference>
<dbReference type="PANTHER" id="PTHR43297">
    <property type="entry name" value="OLIGOPEPTIDE TRANSPORT ATP-BINDING PROTEIN APPD"/>
    <property type="match status" value="1"/>
</dbReference>
<keyword evidence="7 11" id="KW-0067">ATP-binding</keyword>
<dbReference type="PROSITE" id="PS50893">
    <property type="entry name" value="ABC_TRANSPORTER_2"/>
    <property type="match status" value="1"/>
</dbReference>
<evidence type="ECO:0000256" key="6">
    <source>
        <dbReference type="ARBA" id="ARBA00022741"/>
    </source>
</evidence>
<evidence type="ECO:0000256" key="4">
    <source>
        <dbReference type="ARBA" id="ARBA00022475"/>
    </source>
</evidence>
<evidence type="ECO:0000313" key="12">
    <source>
        <dbReference type="Proteomes" id="UP000255423"/>
    </source>
</evidence>
<dbReference type="GO" id="GO:0005886">
    <property type="term" value="C:plasma membrane"/>
    <property type="evidence" value="ECO:0007669"/>
    <property type="project" value="UniProtKB-SubCell"/>
</dbReference>
<evidence type="ECO:0000256" key="9">
    <source>
        <dbReference type="ARBA" id="ARBA00023136"/>
    </source>
</evidence>
<evidence type="ECO:0000259" key="10">
    <source>
        <dbReference type="PROSITE" id="PS50893"/>
    </source>
</evidence>
<name>A0A380RTX6_FIBSU</name>
<proteinExistence type="inferred from homology"/>
<dbReference type="GO" id="GO:0005524">
    <property type="term" value="F:ATP binding"/>
    <property type="evidence" value="ECO:0007669"/>
    <property type="project" value="UniProtKB-KW"/>
</dbReference>
<dbReference type="EMBL" id="UHJL01000001">
    <property type="protein sequence ID" value="SUQ19033.1"/>
    <property type="molecule type" value="Genomic_DNA"/>
</dbReference>
<dbReference type="NCBIfam" id="TIGR01727">
    <property type="entry name" value="oligo_HPY"/>
    <property type="match status" value="1"/>
</dbReference>
<dbReference type="Proteomes" id="UP000255423">
    <property type="component" value="Unassembled WGS sequence"/>
</dbReference>
<accession>A0A380RTX6</accession>
<dbReference type="GO" id="GO:0016887">
    <property type="term" value="F:ATP hydrolysis activity"/>
    <property type="evidence" value="ECO:0007669"/>
    <property type="project" value="InterPro"/>
</dbReference>
<dbReference type="GO" id="GO:0015833">
    <property type="term" value="P:peptide transport"/>
    <property type="evidence" value="ECO:0007669"/>
    <property type="project" value="InterPro"/>
</dbReference>
<keyword evidence="3" id="KW-0813">Transport</keyword>
<protein>
    <submittedName>
        <fullName evidence="11">Peptide/nickel transport system ATP-binding protein</fullName>
    </submittedName>
</protein>
<keyword evidence="5" id="KW-0997">Cell inner membrane</keyword>
<dbReference type="InterPro" id="IPR027417">
    <property type="entry name" value="P-loop_NTPase"/>
</dbReference>
<organism evidence="11 12">
    <name type="scientific">Fibrobacter succinogenes</name>
    <name type="common">Bacteroides succinogenes</name>
    <dbReference type="NCBI Taxonomy" id="833"/>
    <lineage>
        <taxon>Bacteria</taxon>
        <taxon>Pseudomonadati</taxon>
        <taxon>Fibrobacterota</taxon>
        <taxon>Fibrobacteria</taxon>
        <taxon>Fibrobacterales</taxon>
        <taxon>Fibrobacteraceae</taxon>
        <taxon>Fibrobacter</taxon>
    </lineage>
</organism>
<keyword evidence="9" id="KW-0472">Membrane</keyword>
<keyword evidence="6" id="KW-0547">Nucleotide-binding</keyword>
<keyword evidence="4" id="KW-1003">Cell membrane</keyword>
<dbReference type="SMART" id="SM00382">
    <property type="entry name" value="AAA"/>
    <property type="match status" value="1"/>
</dbReference>
<sequence length="373" mass="40540">MSNRSPVLSVKDVSVAFGFDKNGNSRDGKQPLQVTDRVSFDIFPGEFFALVGESGCGKSVTAMSILRLLPWPSAKIVNGEILFDVGANDAQSQDAHDLVKFPLKDLQSVRGSEIACIFQEPMQALNPVVTIKKQLLEVFKFSAISKGATLKSAQSKQDPATSRNALSQNAQNDPLDLIREQLRLAGFTDPDRVLNSYPHELSGGMLQRVCIVMALLPKPKLIIADEPTTALDVTVQAQVLAVLKEMAEKTGTAVLLITHNMGIVSQYAHRVAVMYAGRIVEEGPVREVINHPMHPYTQGLLAAIPESHSDLRTLASIPGSVPHPKDFAKGCRFADRCCKCAKASADVREKCLSAELPTKIAEADHFAYCFCAK</sequence>
<keyword evidence="8" id="KW-1278">Translocase</keyword>
<evidence type="ECO:0000256" key="7">
    <source>
        <dbReference type="ARBA" id="ARBA00022840"/>
    </source>
</evidence>
<dbReference type="PROSITE" id="PS00211">
    <property type="entry name" value="ABC_TRANSPORTER_1"/>
    <property type="match status" value="1"/>
</dbReference>
<dbReference type="Gene3D" id="3.40.50.300">
    <property type="entry name" value="P-loop containing nucleotide triphosphate hydrolases"/>
    <property type="match status" value="1"/>
</dbReference>
<evidence type="ECO:0000256" key="8">
    <source>
        <dbReference type="ARBA" id="ARBA00022967"/>
    </source>
</evidence>
<dbReference type="Pfam" id="PF00005">
    <property type="entry name" value="ABC_tran"/>
    <property type="match status" value="1"/>
</dbReference>
<dbReference type="InterPro" id="IPR003439">
    <property type="entry name" value="ABC_transporter-like_ATP-bd"/>
</dbReference>
<dbReference type="InterPro" id="IPR013563">
    <property type="entry name" value="Oligopep_ABC_C"/>
</dbReference>
<dbReference type="Pfam" id="PF08352">
    <property type="entry name" value="oligo_HPY"/>
    <property type="match status" value="1"/>
</dbReference>
<evidence type="ECO:0000313" key="11">
    <source>
        <dbReference type="EMBL" id="SUQ19033.1"/>
    </source>
</evidence>
<evidence type="ECO:0000256" key="1">
    <source>
        <dbReference type="ARBA" id="ARBA00004417"/>
    </source>
</evidence>
<feature type="domain" description="ABC transporter" evidence="10">
    <location>
        <begin position="8"/>
        <end position="301"/>
    </location>
</feature>
<dbReference type="InterPro" id="IPR017871">
    <property type="entry name" value="ABC_transporter-like_CS"/>
</dbReference>
<dbReference type="CDD" id="cd03257">
    <property type="entry name" value="ABC_NikE_OppD_transporters"/>
    <property type="match status" value="1"/>
</dbReference>
<evidence type="ECO:0000256" key="2">
    <source>
        <dbReference type="ARBA" id="ARBA00005417"/>
    </source>
</evidence>
<reference evidence="11 12" key="1">
    <citation type="submission" date="2017-08" db="EMBL/GenBank/DDBJ databases">
        <authorList>
            <person name="de Groot N.N."/>
        </authorList>
    </citation>
    <scope>NUCLEOTIDE SEQUENCE [LARGE SCALE GENOMIC DNA]</scope>
    <source>
        <strain evidence="11 12">HM2</strain>
    </source>
</reference>
<evidence type="ECO:0000256" key="3">
    <source>
        <dbReference type="ARBA" id="ARBA00022448"/>
    </source>
</evidence>
<dbReference type="AlphaFoldDB" id="A0A380RTX6"/>
<comment type="similarity">
    <text evidence="2">Belongs to the ABC transporter superfamily.</text>
</comment>
<dbReference type="RefSeq" id="WP_258285087.1">
    <property type="nucleotide sequence ID" value="NZ_UHJL01000001.1"/>
</dbReference>